<accession>A0ACD2EHX0</accession>
<evidence type="ECO:0000313" key="1">
    <source>
        <dbReference type="EMBL" id="RRR40492.1"/>
    </source>
</evidence>
<gene>
    <name evidence="1" type="ORF">EHH44_20205</name>
</gene>
<feature type="non-terminal residue" evidence="1">
    <location>
        <position position="362"/>
    </location>
</feature>
<sequence>MSAPVWMGVPPEVHSALLNSGPGAGSLLRAAAAWSSMSAEYAAAAEELSAALNAAGTGVWQGIAAQSYLDAHAPFVAWLEQSAAASTRIAVQHEIAAAAYEVAVATMPSLAELAANHAVHAVLVATNFFGVNTIPIAANEADYARLWVQAAATMSGYQTVSAATLAAAPPAAPAPRIVNAEASQPVAATGDPFDLSSLIAQLEKFEGAHSLLELIWPGNPFTPFPPGTDFGGALSDMGTSFVEGLFLYDPQTLAFAHNPAQLVFVIALAGVQLITHRIFDLVQLVYNFPQLLPAMLPLLQAPVTAVGGLAGLAGLAGLPQPAVVPAGVPPAAVGVQASPTAVVTAAASGTSAPAPAPGRRYP</sequence>
<keyword evidence="2" id="KW-1185">Reference proteome</keyword>
<evidence type="ECO:0000313" key="2">
    <source>
        <dbReference type="Proteomes" id="UP000268891"/>
    </source>
</evidence>
<reference evidence="1" key="1">
    <citation type="submission" date="2018-11" db="EMBL/GenBank/DDBJ databases">
        <authorList>
            <person name="Sattar A."/>
            <person name="Zunita Z."/>
            <person name="Jalila A."/>
            <person name="Saleha A.A."/>
        </authorList>
    </citation>
    <scope>NUCLEOTIDE SEQUENCE</scope>
    <source>
        <strain evidence="1">F12-74</strain>
    </source>
</reference>
<dbReference type="Proteomes" id="UP000268891">
    <property type="component" value="Unassembled WGS sequence"/>
</dbReference>
<name>A0ACD2EHX0_9MYCO</name>
<protein>
    <submittedName>
        <fullName evidence="1">PPE family protein</fullName>
    </submittedName>
</protein>
<organism evidence="1 2">
    <name type="scientific">Mycolicibacter terrae</name>
    <dbReference type="NCBI Taxonomy" id="1788"/>
    <lineage>
        <taxon>Bacteria</taxon>
        <taxon>Bacillati</taxon>
        <taxon>Actinomycetota</taxon>
        <taxon>Actinomycetes</taxon>
        <taxon>Mycobacteriales</taxon>
        <taxon>Mycobacteriaceae</taxon>
        <taxon>Mycolicibacter</taxon>
    </lineage>
</organism>
<dbReference type="EMBL" id="RRZR01000067">
    <property type="protein sequence ID" value="RRR40492.1"/>
    <property type="molecule type" value="Genomic_DNA"/>
</dbReference>
<proteinExistence type="predicted"/>
<comment type="caution">
    <text evidence="1">The sequence shown here is derived from an EMBL/GenBank/DDBJ whole genome shotgun (WGS) entry which is preliminary data.</text>
</comment>